<proteinExistence type="predicted"/>
<dbReference type="CDD" id="cd00037">
    <property type="entry name" value="CLECT"/>
    <property type="match status" value="1"/>
</dbReference>
<organism>
    <name type="scientific">Branchiostoma floridae</name>
    <name type="common">Florida lancelet</name>
    <name type="synonym">Amphioxus</name>
    <dbReference type="NCBI Taxonomy" id="7739"/>
    <lineage>
        <taxon>Eukaryota</taxon>
        <taxon>Metazoa</taxon>
        <taxon>Chordata</taxon>
        <taxon>Cephalochordata</taxon>
        <taxon>Leptocardii</taxon>
        <taxon>Amphioxiformes</taxon>
        <taxon>Branchiostomatidae</taxon>
        <taxon>Branchiostoma</taxon>
    </lineage>
</organism>
<dbReference type="AlphaFoldDB" id="C3YQ56"/>
<evidence type="ECO:0000259" key="2">
    <source>
        <dbReference type="PROSITE" id="PS50041"/>
    </source>
</evidence>
<dbReference type="EMBL" id="GG666540">
    <property type="protein sequence ID" value="EEN57560.1"/>
    <property type="molecule type" value="Genomic_DNA"/>
</dbReference>
<keyword evidence="1" id="KW-1015">Disulfide bond</keyword>
<dbReference type="PANTHER" id="PTHR22801">
    <property type="entry name" value="LITHOSTATHINE"/>
    <property type="match status" value="1"/>
</dbReference>
<dbReference type="SMART" id="SM00034">
    <property type="entry name" value="CLECT"/>
    <property type="match status" value="1"/>
</dbReference>
<feature type="non-terminal residue" evidence="3">
    <location>
        <position position="136"/>
    </location>
</feature>
<dbReference type="InterPro" id="IPR016187">
    <property type="entry name" value="CTDL_fold"/>
</dbReference>
<feature type="domain" description="C-type lectin" evidence="2">
    <location>
        <begin position="20"/>
        <end position="136"/>
    </location>
</feature>
<dbReference type="Gene3D" id="3.10.100.10">
    <property type="entry name" value="Mannose-Binding Protein A, subunit A"/>
    <property type="match status" value="1"/>
</dbReference>
<dbReference type="InterPro" id="IPR050801">
    <property type="entry name" value="Ca-Dep_Lectins_ImmuneDev"/>
</dbReference>
<dbReference type="PROSITE" id="PS50041">
    <property type="entry name" value="C_TYPE_LECTIN_2"/>
    <property type="match status" value="1"/>
</dbReference>
<dbReference type="SUPFAM" id="SSF56436">
    <property type="entry name" value="C-type lectin-like"/>
    <property type="match status" value="1"/>
</dbReference>
<reference evidence="3" key="1">
    <citation type="journal article" date="2008" name="Nature">
        <title>The amphioxus genome and the evolution of the chordate karyotype.</title>
        <authorList>
            <consortium name="US DOE Joint Genome Institute (JGI-PGF)"/>
            <person name="Putnam N.H."/>
            <person name="Butts T."/>
            <person name="Ferrier D.E.K."/>
            <person name="Furlong R.F."/>
            <person name="Hellsten U."/>
            <person name="Kawashima T."/>
            <person name="Robinson-Rechavi M."/>
            <person name="Shoguchi E."/>
            <person name="Terry A."/>
            <person name="Yu J.-K."/>
            <person name="Benito-Gutierrez E.L."/>
            <person name="Dubchak I."/>
            <person name="Garcia-Fernandez J."/>
            <person name="Gibson-Brown J.J."/>
            <person name="Grigoriev I.V."/>
            <person name="Horton A.C."/>
            <person name="de Jong P.J."/>
            <person name="Jurka J."/>
            <person name="Kapitonov V.V."/>
            <person name="Kohara Y."/>
            <person name="Kuroki Y."/>
            <person name="Lindquist E."/>
            <person name="Lucas S."/>
            <person name="Osoegawa K."/>
            <person name="Pennacchio L.A."/>
            <person name="Salamov A.A."/>
            <person name="Satou Y."/>
            <person name="Sauka-Spengler T."/>
            <person name="Schmutz J."/>
            <person name="Shin-I T."/>
            <person name="Toyoda A."/>
            <person name="Bronner-Fraser M."/>
            <person name="Fujiyama A."/>
            <person name="Holland L.Z."/>
            <person name="Holland P.W.H."/>
            <person name="Satoh N."/>
            <person name="Rokhsar D.S."/>
        </authorList>
    </citation>
    <scope>NUCLEOTIDE SEQUENCE [LARGE SCALE GENOMIC DNA]</scope>
    <source>
        <strain evidence="3">S238N-H82</strain>
        <tissue evidence="3">Testes</tissue>
    </source>
</reference>
<sequence>MPQRHSHYLPTACPAEYKLFGHNCYKAFTTSLSWQDARSTCIADGGQLAEPVNASINQFLIELGDTKGSSLDFYIGLHDQNTEGAFEWQDGTPLGSFSDWGYGEPNNGGNEDCALFNQFNVWNDSSCSYHSPFICE</sequence>
<name>C3YQ56_BRAFL</name>
<dbReference type="InParanoid" id="C3YQ56"/>
<gene>
    <name evidence="3" type="ORF">BRAFLDRAFT_230594</name>
</gene>
<evidence type="ECO:0000256" key="1">
    <source>
        <dbReference type="ARBA" id="ARBA00023157"/>
    </source>
</evidence>
<dbReference type="InterPro" id="IPR001304">
    <property type="entry name" value="C-type_lectin-like"/>
</dbReference>
<dbReference type="InterPro" id="IPR018378">
    <property type="entry name" value="C-type_lectin_CS"/>
</dbReference>
<dbReference type="PROSITE" id="PS00615">
    <property type="entry name" value="C_TYPE_LECTIN_1"/>
    <property type="match status" value="1"/>
</dbReference>
<accession>C3YQ56</accession>
<protein>
    <recommendedName>
        <fullName evidence="2">C-type lectin domain-containing protein</fullName>
    </recommendedName>
</protein>
<evidence type="ECO:0000313" key="3">
    <source>
        <dbReference type="EMBL" id="EEN57560.1"/>
    </source>
</evidence>
<dbReference type="eggNOG" id="KOG4297">
    <property type="taxonomic scope" value="Eukaryota"/>
</dbReference>
<dbReference type="InterPro" id="IPR016186">
    <property type="entry name" value="C-type_lectin-like/link_sf"/>
</dbReference>
<dbReference type="PANTHER" id="PTHR22801:SF63">
    <property type="entry name" value="C-TYPE LECTIN DOMAIN-CONTAINING PROTEIN"/>
    <property type="match status" value="1"/>
</dbReference>
<dbReference type="Pfam" id="PF00059">
    <property type="entry name" value="Lectin_C"/>
    <property type="match status" value="1"/>
</dbReference>